<protein>
    <recommendedName>
        <fullName evidence="3">F-box domain-containing protein</fullName>
    </recommendedName>
</protein>
<accession>S3D120</accession>
<sequence length="377" mass="43021">MPFTSPSERPAPQTSPIISLPDELLSSIVLNYTIPPTTLENLTNEDINTPLTSWVSNTLQTLATVCERRKALFDLIRVSKRFYNLLANNLYESTCLFIPDIRSIDDFTRGENDYRVDTIVQDSFWAKHDLASLTADRLRALFWVSETKTLVCRNREVNDKRRSFCLDSSFLHAENVQLLNCSISTLRDLLEFSKFTNLKTLKIDVDLGDYSNDRIIFADSEALGTCISRLRRHDTALESLTIQTRNLQVLRGSLWPIGIVSYSEFKNLRRLSVMKEHLAYQTTLDSSPFVTLLPKTLEELQVLFGKEAYDQFLFSEVWVVQLLDAKPTLVKQLRKVVVIGVIGREEGDTSESFVPTQELRDVAGELGVDIEIKVERT</sequence>
<proteinExistence type="predicted"/>
<dbReference type="AlphaFoldDB" id="S3D120"/>
<evidence type="ECO:0000313" key="2">
    <source>
        <dbReference type="Proteomes" id="UP000016922"/>
    </source>
</evidence>
<dbReference type="Proteomes" id="UP000016922">
    <property type="component" value="Unassembled WGS sequence"/>
</dbReference>
<dbReference type="GeneID" id="19466403"/>
<keyword evidence="2" id="KW-1185">Reference proteome</keyword>
<dbReference type="RefSeq" id="XP_008080229.1">
    <property type="nucleotide sequence ID" value="XM_008082038.1"/>
</dbReference>
<gene>
    <name evidence="1" type="ORF">GLAREA_07350</name>
</gene>
<name>S3D120_GLAL2</name>
<dbReference type="HOGENOM" id="CLU_733726_0_0_1"/>
<reference evidence="1 2" key="1">
    <citation type="journal article" date="2013" name="BMC Genomics">
        <title>Genomics-driven discovery of the pneumocandin biosynthetic gene cluster in the fungus Glarea lozoyensis.</title>
        <authorList>
            <person name="Chen L."/>
            <person name="Yue Q."/>
            <person name="Zhang X."/>
            <person name="Xiang M."/>
            <person name="Wang C."/>
            <person name="Li S."/>
            <person name="Che Y."/>
            <person name="Ortiz-Lopez F.J."/>
            <person name="Bills G.F."/>
            <person name="Liu X."/>
            <person name="An Z."/>
        </authorList>
    </citation>
    <scope>NUCLEOTIDE SEQUENCE [LARGE SCALE GENOMIC DNA]</scope>
    <source>
        <strain evidence="2">ATCC 20868 / MF5171</strain>
    </source>
</reference>
<evidence type="ECO:0008006" key="3">
    <source>
        <dbReference type="Google" id="ProtNLM"/>
    </source>
</evidence>
<organism evidence="1 2">
    <name type="scientific">Glarea lozoyensis (strain ATCC 20868 / MF5171)</name>
    <dbReference type="NCBI Taxonomy" id="1116229"/>
    <lineage>
        <taxon>Eukaryota</taxon>
        <taxon>Fungi</taxon>
        <taxon>Dikarya</taxon>
        <taxon>Ascomycota</taxon>
        <taxon>Pezizomycotina</taxon>
        <taxon>Leotiomycetes</taxon>
        <taxon>Helotiales</taxon>
        <taxon>Helotiaceae</taxon>
        <taxon>Glarea</taxon>
    </lineage>
</organism>
<evidence type="ECO:0000313" key="1">
    <source>
        <dbReference type="EMBL" id="EPE32217.1"/>
    </source>
</evidence>
<dbReference type="KEGG" id="glz:GLAREA_07350"/>
<dbReference type="EMBL" id="KE145359">
    <property type="protein sequence ID" value="EPE32217.1"/>
    <property type="molecule type" value="Genomic_DNA"/>
</dbReference>